<dbReference type="AlphaFoldDB" id="A0A0N5CTJ5"/>
<protein>
    <submittedName>
        <fullName evidence="1 3">Uncharacterized protein</fullName>
    </submittedName>
</protein>
<evidence type="ECO:0000313" key="3">
    <source>
        <dbReference type="WBParaSite" id="TCLT_0000355501-mRNA-1"/>
    </source>
</evidence>
<dbReference type="STRING" id="103827.A0A0N5CTJ5"/>
<reference evidence="3" key="1">
    <citation type="submission" date="2017-02" db="UniProtKB">
        <authorList>
            <consortium name="WormBaseParasite"/>
        </authorList>
    </citation>
    <scope>IDENTIFICATION</scope>
</reference>
<gene>
    <name evidence="1" type="ORF">TCLT_LOCUS3546</name>
</gene>
<dbReference type="OrthoDB" id="5773790at2759"/>
<dbReference type="Proteomes" id="UP000276776">
    <property type="component" value="Unassembled WGS sequence"/>
</dbReference>
<organism evidence="3">
    <name type="scientific">Thelazia callipaeda</name>
    <name type="common">Oriental eyeworm</name>
    <name type="synonym">Parasitic nematode</name>
    <dbReference type="NCBI Taxonomy" id="103827"/>
    <lineage>
        <taxon>Eukaryota</taxon>
        <taxon>Metazoa</taxon>
        <taxon>Ecdysozoa</taxon>
        <taxon>Nematoda</taxon>
        <taxon>Chromadorea</taxon>
        <taxon>Rhabditida</taxon>
        <taxon>Spirurina</taxon>
        <taxon>Spiruromorpha</taxon>
        <taxon>Thelazioidea</taxon>
        <taxon>Thelaziidae</taxon>
        <taxon>Thelazia</taxon>
    </lineage>
</organism>
<keyword evidence="2" id="KW-1185">Reference proteome</keyword>
<name>A0A0N5CTJ5_THECL</name>
<accession>A0A0N5CTJ5</accession>
<evidence type="ECO:0000313" key="2">
    <source>
        <dbReference type="Proteomes" id="UP000276776"/>
    </source>
</evidence>
<dbReference type="WBParaSite" id="TCLT_0000355501-mRNA-1">
    <property type="protein sequence ID" value="TCLT_0000355501-mRNA-1"/>
    <property type="gene ID" value="TCLT_0000355501"/>
</dbReference>
<dbReference type="EMBL" id="UYYF01001747">
    <property type="protein sequence ID" value="VDN00101.1"/>
    <property type="molecule type" value="Genomic_DNA"/>
</dbReference>
<evidence type="ECO:0000313" key="1">
    <source>
        <dbReference type="EMBL" id="VDN00101.1"/>
    </source>
</evidence>
<reference evidence="1 2" key="2">
    <citation type="submission" date="2018-11" db="EMBL/GenBank/DDBJ databases">
        <authorList>
            <consortium name="Pathogen Informatics"/>
        </authorList>
    </citation>
    <scope>NUCLEOTIDE SEQUENCE [LARGE SCALE GENOMIC DNA]</scope>
</reference>
<proteinExistence type="predicted"/>
<sequence>MQTNDVLKLVNDLFRKSVSLPKKYWNLWSQLRKQPKLEIDQSRLVGDFHNHGDRGDWRVIGMRSTRTNNVSIEYDVMLRSFWAALYLNFAQLQMMTKENNDQVMKFCTSDNSKDHLFFMQQYKLLEVLKRRYPNYR</sequence>